<evidence type="ECO:0000313" key="2">
    <source>
        <dbReference type="EMBL" id="KKL68646.1"/>
    </source>
</evidence>
<feature type="coiled-coil region" evidence="1">
    <location>
        <begin position="10"/>
        <end position="37"/>
    </location>
</feature>
<gene>
    <name evidence="2" type="ORF">LCGC14_2122910</name>
</gene>
<comment type="caution">
    <text evidence="2">The sequence shown here is derived from an EMBL/GenBank/DDBJ whole genome shotgun (WGS) entry which is preliminary data.</text>
</comment>
<dbReference type="EMBL" id="LAZR01026465">
    <property type="protein sequence ID" value="KKL68646.1"/>
    <property type="molecule type" value="Genomic_DNA"/>
</dbReference>
<accession>A0A0F9EQU0</accession>
<keyword evidence="1" id="KW-0175">Coiled coil</keyword>
<proteinExistence type="predicted"/>
<protein>
    <submittedName>
        <fullName evidence="2">Uncharacterized protein</fullName>
    </submittedName>
</protein>
<evidence type="ECO:0000256" key="1">
    <source>
        <dbReference type="SAM" id="Coils"/>
    </source>
</evidence>
<dbReference type="AlphaFoldDB" id="A0A0F9EQU0"/>
<name>A0A0F9EQU0_9ZZZZ</name>
<organism evidence="2">
    <name type="scientific">marine sediment metagenome</name>
    <dbReference type="NCBI Taxonomy" id="412755"/>
    <lineage>
        <taxon>unclassified sequences</taxon>
        <taxon>metagenomes</taxon>
        <taxon>ecological metagenomes</taxon>
    </lineage>
</organism>
<reference evidence="2" key="1">
    <citation type="journal article" date="2015" name="Nature">
        <title>Complex archaea that bridge the gap between prokaryotes and eukaryotes.</title>
        <authorList>
            <person name="Spang A."/>
            <person name="Saw J.H."/>
            <person name="Jorgensen S.L."/>
            <person name="Zaremba-Niedzwiedzka K."/>
            <person name="Martijn J."/>
            <person name="Lind A.E."/>
            <person name="van Eijk R."/>
            <person name="Schleper C."/>
            <person name="Guy L."/>
            <person name="Ettema T.J."/>
        </authorList>
    </citation>
    <scope>NUCLEOTIDE SEQUENCE</scope>
</reference>
<sequence>MNNNKRDEREAKWDNARIDIEKKLEELKKEFEFKTKENKDKYYHTYFTCDNCTCGVELKIKKGIKIDDILDTKPKCPYCGCLFRPLRSVYLEY</sequence>